<evidence type="ECO:0000256" key="2">
    <source>
        <dbReference type="SAM" id="SignalP"/>
    </source>
</evidence>
<evidence type="ECO:0000313" key="3">
    <source>
        <dbReference type="EMBL" id="KAK9729025.1"/>
    </source>
</evidence>
<accession>A0AAW1L5V4</accession>
<feature type="region of interest" description="Disordered" evidence="1">
    <location>
        <begin position="275"/>
        <end position="299"/>
    </location>
</feature>
<keyword evidence="2" id="KW-0732">Signal</keyword>
<dbReference type="AlphaFoldDB" id="A0AAW1L5V4"/>
<comment type="caution">
    <text evidence="3">The sequence shown here is derived from an EMBL/GenBank/DDBJ whole genome shotgun (WGS) entry which is preliminary data.</text>
</comment>
<reference evidence="3 4" key="1">
    <citation type="journal article" date="2024" name="BMC Genomics">
        <title>De novo assembly and annotation of Popillia japonica's genome with initial clues to its potential as an invasive pest.</title>
        <authorList>
            <person name="Cucini C."/>
            <person name="Boschi S."/>
            <person name="Funari R."/>
            <person name="Cardaioli E."/>
            <person name="Iannotti N."/>
            <person name="Marturano G."/>
            <person name="Paoli F."/>
            <person name="Bruttini M."/>
            <person name="Carapelli A."/>
            <person name="Frati F."/>
            <person name="Nardi F."/>
        </authorList>
    </citation>
    <scope>NUCLEOTIDE SEQUENCE [LARGE SCALE GENOMIC DNA]</scope>
    <source>
        <strain evidence="3">DMR45628</strain>
    </source>
</reference>
<feature type="signal peptide" evidence="2">
    <location>
        <begin position="1"/>
        <end position="20"/>
    </location>
</feature>
<dbReference type="Proteomes" id="UP001458880">
    <property type="component" value="Unassembled WGS sequence"/>
</dbReference>
<evidence type="ECO:0000313" key="4">
    <source>
        <dbReference type="Proteomes" id="UP001458880"/>
    </source>
</evidence>
<feature type="chain" id="PRO_5043463729" evidence="2">
    <location>
        <begin position="21"/>
        <end position="669"/>
    </location>
</feature>
<sequence>MKTIHSGILAFVLSVFLITATDPPQENNPGAISHLGQSPYQTGNIFQLALTKVESAPLKSLQFQEFEEIENLKDISGESHTERPADYVVGDKYNTSGKPEDLSGYDIIGSISFSPHESKSDYEKLLERDFVKPLLELYKNGANQSSINISSIDHENDTRDHTADDNAYLVHTLTQEDFDKLHLEFSKVININEEKTENFTDSIRRKDENSYHLQNNKTSHNDTELQEANSELKTALHDVGFNQMYLLTKGDFQGLMKNSKMLDIVYDNEFKTDQTSVGSERNYGLETSTPTSTQEVPQSRISKEDNIDDMKQLTREDLDILETHPAIYQNPFDTDEKGIRANVEESEAKYQQNEKTVPTTEATVTSIRRDDSGLFDVNPKDEHIGEILPANYDITQDKFILESQQSPTRRRNHLVYSDSVGVPRNSYDFGDMYRMYTDPRRYRKIRFRPDYSESGLGGDMFEPMPFSEDQSYRYRDQREYPTNDESRMYVRPSRYSYVPLHASGSFPQKQRFRDSFYESKEKDSQVNWRGLGGYGRRPRVIFPSDIVAFRETNQDEQDYLAGDSNLQDIQQQDTRDRGGEDYCAPGATCEFFLMCWLSGGVLENACDGMLKGCCSRGTSKAGRSPGLAVGTLEAPQHTPKSQASLLDLDESSKWYRTLGTRLLHTVLST</sequence>
<organism evidence="3 4">
    <name type="scientific">Popillia japonica</name>
    <name type="common">Japanese beetle</name>
    <dbReference type="NCBI Taxonomy" id="7064"/>
    <lineage>
        <taxon>Eukaryota</taxon>
        <taxon>Metazoa</taxon>
        <taxon>Ecdysozoa</taxon>
        <taxon>Arthropoda</taxon>
        <taxon>Hexapoda</taxon>
        <taxon>Insecta</taxon>
        <taxon>Pterygota</taxon>
        <taxon>Neoptera</taxon>
        <taxon>Endopterygota</taxon>
        <taxon>Coleoptera</taxon>
        <taxon>Polyphaga</taxon>
        <taxon>Scarabaeiformia</taxon>
        <taxon>Scarabaeidae</taxon>
        <taxon>Rutelinae</taxon>
        <taxon>Popillia</taxon>
    </lineage>
</organism>
<proteinExistence type="predicted"/>
<dbReference type="EMBL" id="JASPKY010000164">
    <property type="protein sequence ID" value="KAK9729025.1"/>
    <property type="molecule type" value="Genomic_DNA"/>
</dbReference>
<protein>
    <submittedName>
        <fullName evidence="3">Uncharacterized protein</fullName>
    </submittedName>
</protein>
<gene>
    <name evidence="3" type="ORF">QE152_g16898</name>
</gene>
<name>A0AAW1L5V4_POPJA</name>
<evidence type="ECO:0000256" key="1">
    <source>
        <dbReference type="SAM" id="MobiDB-lite"/>
    </source>
</evidence>
<keyword evidence="4" id="KW-1185">Reference proteome</keyword>